<protein>
    <submittedName>
        <fullName evidence="3">Pilus assembly protein</fullName>
    </submittedName>
</protein>
<evidence type="ECO:0000313" key="3">
    <source>
        <dbReference type="EMBL" id="QNV38514.1"/>
    </source>
</evidence>
<name>A0A7H2BFR8_9MICC</name>
<keyword evidence="1" id="KW-0472">Membrane</keyword>
<proteinExistence type="predicted"/>
<evidence type="ECO:0000313" key="4">
    <source>
        <dbReference type="Proteomes" id="UP000516404"/>
    </source>
</evidence>
<evidence type="ECO:0000259" key="2">
    <source>
        <dbReference type="Pfam" id="PF07811"/>
    </source>
</evidence>
<dbReference type="AlphaFoldDB" id="A0A7H2BFR8"/>
<accession>A0A7H2BFR8</accession>
<evidence type="ECO:0000256" key="1">
    <source>
        <dbReference type="SAM" id="Phobius"/>
    </source>
</evidence>
<keyword evidence="1" id="KW-0812">Transmembrane</keyword>
<keyword evidence="1" id="KW-1133">Transmembrane helix</keyword>
<feature type="transmembrane region" description="Helical" evidence="1">
    <location>
        <begin position="20"/>
        <end position="42"/>
    </location>
</feature>
<feature type="domain" description="TadE-like" evidence="2">
    <location>
        <begin position="14"/>
        <end position="56"/>
    </location>
</feature>
<gene>
    <name evidence="3" type="ORF">IDM49_04425</name>
</gene>
<dbReference type="KEGG" id="rter:IDM49_04425"/>
<dbReference type="Proteomes" id="UP000516404">
    <property type="component" value="Chromosome"/>
</dbReference>
<organism evidence="3 4">
    <name type="scientific">Rothia terrae</name>
    <dbReference type="NCBI Taxonomy" id="396015"/>
    <lineage>
        <taxon>Bacteria</taxon>
        <taxon>Bacillati</taxon>
        <taxon>Actinomycetota</taxon>
        <taxon>Actinomycetes</taxon>
        <taxon>Micrococcales</taxon>
        <taxon>Micrococcaceae</taxon>
        <taxon>Rothia</taxon>
    </lineage>
</organism>
<keyword evidence="4" id="KW-1185">Reference proteome</keyword>
<dbReference type="GeneID" id="96623470"/>
<reference evidence="3 4" key="1">
    <citation type="submission" date="2020-09" db="EMBL/GenBank/DDBJ databases">
        <title>Investigation of environmental microbes.</title>
        <authorList>
            <person name="Ou Y."/>
            <person name="Kang Q."/>
        </authorList>
    </citation>
    <scope>NUCLEOTIDE SEQUENCE [LARGE SCALE GENOMIC DNA]</scope>
    <source>
        <strain evidence="3 4">KJZ-14</strain>
    </source>
</reference>
<sequence>MVNPSKSSNSAEAGNATAEFVMVIGLVVLLFAGVLQVAFVLYTRNMMVDAAASGARYGTLLDRSYEDGAVRTRQLLDDNLPVGGTTEVSYQVVNHGGVQMLEMRVNAPLPIIGPFGVPHTLTVSGHAALQR</sequence>
<dbReference type="EMBL" id="CP061539">
    <property type="protein sequence ID" value="QNV38514.1"/>
    <property type="molecule type" value="Genomic_DNA"/>
</dbReference>
<dbReference type="RefSeq" id="WP_168613750.1">
    <property type="nucleotide sequence ID" value="NZ_BAAAOX010000010.1"/>
</dbReference>
<dbReference type="Pfam" id="PF07811">
    <property type="entry name" value="TadE"/>
    <property type="match status" value="1"/>
</dbReference>
<dbReference type="InterPro" id="IPR012495">
    <property type="entry name" value="TadE-like_dom"/>
</dbReference>